<evidence type="ECO:0000256" key="1">
    <source>
        <dbReference type="ARBA" id="ARBA00022729"/>
    </source>
</evidence>
<evidence type="ECO:0000259" key="3">
    <source>
        <dbReference type="SMART" id="SM00560"/>
    </source>
</evidence>
<evidence type="ECO:0000313" key="5">
    <source>
        <dbReference type="Proteomes" id="UP000035579"/>
    </source>
</evidence>
<dbReference type="SMART" id="SM00560">
    <property type="entry name" value="LamGL"/>
    <property type="match status" value="2"/>
</dbReference>
<keyword evidence="1" id="KW-0732">Signal</keyword>
<dbReference type="PANTHER" id="PTHR42535">
    <property type="entry name" value="OOKINETE PROTEIN, PUTATIVE-RELATED"/>
    <property type="match status" value="1"/>
</dbReference>
<reference evidence="4 5" key="1">
    <citation type="submission" date="2015-05" db="EMBL/GenBank/DDBJ databases">
        <title>Genome assembly of Archangium gephyra DSM 2261.</title>
        <authorList>
            <person name="Sharma G."/>
            <person name="Subramanian S."/>
        </authorList>
    </citation>
    <scope>NUCLEOTIDE SEQUENCE [LARGE SCALE GENOMIC DNA]</scope>
    <source>
        <strain evidence="4 5">DSM 2261</strain>
    </source>
</reference>
<evidence type="ECO:0000313" key="4">
    <source>
        <dbReference type="EMBL" id="AKJ06025.1"/>
    </source>
</evidence>
<dbReference type="Pfam" id="PF13385">
    <property type="entry name" value="Laminin_G_3"/>
    <property type="match status" value="3"/>
</dbReference>
<accession>A0AAC8QED7</accession>
<feature type="domain" description="LamG-like jellyroll fold" evidence="3">
    <location>
        <begin position="1863"/>
        <end position="2033"/>
    </location>
</feature>
<dbReference type="Proteomes" id="UP000035579">
    <property type="component" value="Chromosome"/>
</dbReference>
<keyword evidence="2" id="KW-1015">Disulfide bond</keyword>
<feature type="domain" description="LamG-like jellyroll fold" evidence="3">
    <location>
        <begin position="1650"/>
        <end position="1784"/>
    </location>
</feature>
<name>A0AAC8QED7_9BACT</name>
<dbReference type="InterPro" id="IPR013320">
    <property type="entry name" value="ConA-like_dom_sf"/>
</dbReference>
<dbReference type="KEGG" id="age:AA314_07651"/>
<dbReference type="Gene3D" id="2.60.120.200">
    <property type="match status" value="3"/>
</dbReference>
<protein>
    <submittedName>
        <fullName evidence="4">RTX toxin</fullName>
    </submittedName>
</protein>
<dbReference type="EMBL" id="CP011509">
    <property type="protein sequence ID" value="AKJ06025.1"/>
    <property type="molecule type" value="Genomic_DNA"/>
</dbReference>
<organism evidence="4 5">
    <name type="scientific">Archangium gephyra</name>
    <dbReference type="NCBI Taxonomy" id="48"/>
    <lineage>
        <taxon>Bacteria</taxon>
        <taxon>Pseudomonadati</taxon>
        <taxon>Myxococcota</taxon>
        <taxon>Myxococcia</taxon>
        <taxon>Myxococcales</taxon>
        <taxon>Cystobacterineae</taxon>
        <taxon>Archangiaceae</taxon>
        <taxon>Archangium</taxon>
    </lineage>
</organism>
<sequence>MFRAALDAECVSLNTVTGQSSRGEDHLQLSGTTTLLNMTDVQATFLARELDGELAVTLELLIPSGWSFSTLFPLLPEHSTAALELDTGEKIVEPHFLNQLSLGAGRLIFSNRAYYDETHACQMVPGLNYVGELYLAGVLFDMGLMLGQRTPVSLSGPLREFQAVRDPMEFLGVRLSAPVDVGFSPLGPLTVREARLYLKSGVHEADQDLVLSATQKSGIYFLAACELGGRPLQMVCKYDFLNDAKTFRLHGVFTDFAVAGFSNLSQQVGVEGLGGTLPEDFPAPEGISLTEFGVSFDPMDYTVTSLTAGVGTPVHWEIIPEVMALEEVGVTFTVSSPFSKQRSIGTTVAGLLAFKKFSLAAFAEFPDYSIGAGLPAGETLPLGDVIESFLPDAELPELTVTKLFVKASPKEKSFTLSARISELLSIPVGATTFDVSGLLLFLEYDKQAGARGAITAEMNLAESSAIFSAELGHGLTFSGALKNFNLQKFWALVTNGDALPEEVPDITFETLSVSVSPKTGDVSLRGATTIAWDHLSGEQPLTTQVQFSFARRAGAQGSAFTANLSFQGTGDLELAPGLELKRFNFLFEYQTQVGWKLSGGVNVDLFDTNLNLSAGYETSQAGKKLKLQAMASPPARLIDLAGAGSYTFTQFDLVLDRRTVEGKARTFFEVTLASTLELEQLFEFGGYLSLRDTAEGTRALLFKPNPGSTAFHVDFPTGEGMGVKGELFEVGFAKESASAGWSFTGTANIGFTGFPGGLGDMLPSKVTAKLVAGKKDVRISALNVTDPIELSLPTVKGKSLGKATVQLTEVGISLKPELGLVLEAGLGLPAELNTYLGAQLFRVYQKGNPTTLSRTRFTISGTGVAMQFLGSPFAAANTVMINGESWFDVDFGQYGALSLKMPTFRYDGVSQYFEAGGGCKVTRPLALPLAPLKLFLEACGGKGMADVFPDKLPIDGLSLVDKNGDLKIDDLVTFLKKAGDVPNEVVSVLKKTDKVLNRLPDGFKSYLRLEIPEHLEFKFGFSPAGRISLALLAPETPVRVLFPSAVASYVPMPGLTGIELRKISIGTLMAGTLFYGEVDAVIDQYDLPSLALSLLLPTDQDFPLPTSDQLQRRIILDDVFCVIPVSQGLPIPIPVFYDEIGFEYLGIEGLGLQAHVGFPKPRLDGSAVMALFKAFDSFFSDRKALLDPKTAPGGVDLGFVFHDEYLRAPEYLGGGVLGTQGKPVKVGSWKYVASMMNFGKTFSLNDCISAIPLENRVGSAKYKFAFLNFDADWMLTTPAEFKAGAFQQMKLSASDCTDFMTVLPSVASTPGQGKKGNEEGLVAFVRGKADLEFLRMEAAFGLAASGSMGFNTGFKLNGAFGVTELELSGAVMVNAPLATTATAAPVLQAATMASTPAPILASKASPGAKVLSFNGKDTWVEIPAADSLVLPEYTVELWLKSSRQQNDEWIDVFGADTRQGGLWRNHFLAVNAAHGYYHHRFTDASGGNAGAPNTPNGSVQWDRWQHVTLTNDGVTAKTYIDGKEAASGPVNGKLVLFKQPLTIGKTIGIQGGRFWKGELAEIRIWKRARNASDIESGMREVLRGDEKDLVSLYRFDEDTGQRVIDLCGRNHGTVRNGGFADSDLLMLEGLEFNGKNDSITVPDSQSLRLGAYTAEAWFKPYRTAQQPEWSGVFGKKGRNYALFFHTTGFVHHRFHSAAGSNDGAPDTPPGSIAWNKWNHVAITNDGKVARTYVNGVKLSEGPVTGSLIIDNESLFIGRSPDGDNAPYAGELSELRLWSRVRSPEELSGNMYRRLDGKDASLVSLWRFSEAKGDTLVDACGRNPGRILMEDAVVEPAKLRHDGLVLNGRGDHASIDRSDKFNTPQYTLEAWVRPDKAPTGSWQCIWAGIDNAPSLYVSNKGLVSHRFTSFEKAPSVNSVSGLKIPTLPGMKSNPIPVPSTKSNSAPAAMRNNVLNTDVDQVRMGEWNHIAVTNDGKTCTLFVNGVQKARGPVQGEFRSWPTGILVGRGTDGNDPAWFRGGIDDLRYWSVARTPEQIASGKDLPLTGREAGLVACYTMDHTTGTQLVDLGPHQLHGVTRGGTWALAAAPAEPARAAIQIQGHTHLAVAGRKVMQGDLRLVNDQFWFSGQLDLFPKEWPLQVRGHVEGMVSKQRFYLSGETENALFGLVLSQSRLYMTNEQLRLEGRWLGAYLMLDVSWDKNDPVFAGSVGFRASRALQFGAIRIGGVKVADNFRLSLDIAADVSLVVSRKGLAGDVTARFKINGKGFDLRMGFDVAPSDFDQLFRWIQQKIIDAPEKYLAHLFSDAVEWLKNVGSGAIEFAKDSGEAIGAALNTAFKVTKEAATLLMKNAGYAAEQVGAALSKAYNQTAREAAALLKGALYGAEEVGAALSKAYNQAAKEATALLKGAGYAAEEVGRALSKTYNQAAKEATALLKGAGYAAEEVGRALGNAYNQVAKDAIVLLRDTGHAAEEVGRALNKAYNKTAKEATALMKDANYTVDQIGSTLNKAYNKTAKEATEVLRDAGYTVDQIGSALSKGYNLAAKEAAGVLKEAGYVVEDVGRALQSAYSSSADAASSVLKQVGYGAEDVGKAMNSVFNKTGKELEGLLNKAGFSAQEVSGAFKKFGSWTSGATKTVENFGKDAAKVLSGW</sequence>
<dbReference type="InterPro" id="IPR006558">
    <property type="entry name" value="LamG-like"/>
</dbReference>
<evidence type="ECO:0000256" key="2">
    <source>
        <dbReference type="ARBA" id="ARBA00023157"/>
    </source>
</evidence>
<proteinExistence type="predicted"/>
<dbReference type="SUPFAM" id="SSF49899">
    <property type="entry name" value="Concanavalin A-like lectins/glucanases"/>
    <property type="match status" value="3"/>
</dbReference>
<gene>
    <name evidence="4" type="ORF">AA314_07651</name>
</gene>
<dbReference type="PANTHER" id="PTHR42535:SF2">
    <property type="entry name" value="CHROMOSOME UNDETERMINED SCAFFOLD_146, WHOLE GENOME SHOTGUN SEQUENCE"/>
    <property type="match status" value="1"/>
</dbReference>